<evidence type="ECO:0000313" key="2">
    <source>
        <dbReference type="Proteomes" id="UP001152561"/>
    </source>
</evidence>
<sequence>MMDGGSFSSSIGDSIDFDEKDLSLSEHVSKSKQSTLTPSALLSLQKVITEQKQKLAAQLAEASFQSSVSATELRSAV</sequence>
<name>A0A9Q1RMT7_9SOLA</name>
<dbReference type="OrthoDB" id="642193at2759"/>
<proteinExistence type="predicted"/>
<protein>
    <submittedName>
        <fullName evidence="1">Uncharacterized protein</fullName>
    </submittedName>
</protein>
<gene>
    <name evidence="1" type="ORF">K7X08_031528</name>
</gene>
<evidence type="ECO:0000313" key="1">
    <source>
        <dbReference type="EMBL" id="KAJ8563076.1"/>
    </source>
</evidence>
<dbReference type="Proteomes" id="UP001152561">
    <property type="component" value="Unassembled WGS sequence"/>
</dbReference>
<dbReference type="EMBL" id="JAJAGQ010000005">
    <property type="protein sequence ID" value="KAJ8563076.1"/>
    <property type="molecule type" value="Genomic_DNA"/>
</dbReference>
<keyword evidence="2" id="KW-1185">Reference proteome</keyword>
<comment type="caution">
    <text evidence="1">The sequence shown here is derived from an EMBL/GenBank/DDBJ whole genome shotgun (WGS) entry which is preliminary data.</text>
</comment>
<dbReference type="AlphaFoldDB" id="A0A9Q1RMT7"/>
<reference evidence="2" key="1">
    <citation type="journal article" date="2023" name="Proc. Natl. Acad. Sci. U.S.A.">
        <title>Genomic and structural basis for evolution of tropane alkaloid biosynthesis.</title>
        <authorList>
            <person name="Wanga Y.-J."/>
            <person name="Taina T."/>
            <person name="Yua J.-Y."/>
            <person name="Lia J."/>
            <person name="Xua B."/>
            <person name="Chenc J."/>
            <person name="D'Auriad J.C."/>
            <person name="Huanga J.-P."/>
            <person name="Huanga S.-X."/>
        </authorList>
    </citation>
    <scope>NUCLEOTIDE SEQUENCE [LARGE SCALE GENOMIC DNA]</scope>
    <source>
        <strain evidence="2">cv. KIB-2019</strain>
    </source>
</reference>
<organism evidence="1 2">
    <name type="scientific">Anisodus acutangulus</name>
    <dbReference type="NCBI Taxonomy" id="402998"/>
    <lineage>
        <taxon>Eukaryota</taxon>
        <taxon>Viridiplantae</taxon>
        <taxon>Streptophyta</taxon>
        <taxon>Embryophyta</taxon>
        <taxon>Tracheophyta</taxon>
        <taxon>Spermatophyta</taxon>
        <taxon>Magnoliopsida</taxon>
        <taxon>eudicotyledons</taxon>
        <taxon>Gunneridae</taxon>
        <taxon>Pentapetalae</taxon>
        <taxon>asterids</taxon>
        <taxon>lamiids</taxon>
        <taxon>Solanales</taxon>
        <taxon>Solanaceae</taxon>
        <taxon>Solanoideae</taxon>
        <taxon>Hyoscyameae</taxon>
        <taxon>Anisodus</taxon>
    </lineage>
</organism>
<accession>A0A9Q1RMT7</accession>